<feature type="compositionally biased region" description="Polar residues" evidence="2">
    <location>
        <begin position="432"/>
        <end position="446"/>
    </location>
</feature>
<evidence type="ECO:0000313" key="4">
    <source>
        <dbReference type="Proteomes" id="UP001219525"/>
    </source>
</evidence>
<comment type="caution">
    <text evidence="3">The sequence shown here is derived from an EMBL/GenBank/DDBJ whole genome shotgun (WGS) entry which is preliminary data.</text>
</comment>
<feature type="coiled-coil region" evidence="1">
    <location>
        <begin position="388"/>
        <end position="415"/>
    </location>
</feature>
<feature type="region of interest" description="Disordered" evidence="2">
    <location>
        <begin position="432"/>
        <end position="499"/>
    </location>
</feature>
<name>A0AAD6YKI7_9AGAR</name>
<accession>A0AAD6YKI7</accession>
<organism evidence="3 4">
    <name type="scientific">Mycena pura</name>
    <dbReference type="NCBI Taxonomy" id="153505"/>
    <lineage>
        <taxon>Eukaryota</taxon>
        <taxon>Fungi</taxon>
        <taxon>Dikarya</taxon>
        <taxon>Basidiomycota</taxon>
        <taxon>Agaricomycotina</taxon>
        <taxon>Agaricomycetes</taxon>
        <taxon>Agaricomycetidae</taxon>
        <taxon>Agaricales</taxon>
        <taxon>Marasmiineae</taxon>
        <taxon>Mycenaceae</taxon>
        <taxon>Mycena</taxon>
    </lineage>
</organism>
<sequence>MTHLPLPYPHVNSTSPPILPKGNKLIIRGAYIADSTNHDPVRLVQKAVDHLKVSVPSLTSVPVVVIPFSEKFQSVSTAYMVLHPSLASMEPEAEPRCDLLELWMQELRVANTTWEITWAPASEGSDKRMWCRFPTLVLELAKKLDRQPTKDDDVKCLTDILKANNILIENVFAMGTKGGMPPQSAAAVLINPRQVDTLQRHRQINTHSLLPDAIQVDRVKQVEILNPFELAIVGISAYESIEPLILSYLLEFEDEDGQQLASTRNPQGYRDILVFHMSTWAATKRVLKDHEGFDKAFGKYNLNPPELLIDINEGKVAWKANAVSEGADKLAAKMDTLTRHFDKVERDVGLRLDATHLAIADLKSSSNVMAEQLRHLACESSLRMLMMLGGTQEEKEQARANIEILKADCAKIDNEISVLQGSTLLIPSSLQSYSAHTSGSPLSSPHSPAEPEVYHSPPDTPTAQSTGSKKHRLSSDVPDEDSMMSAPPRSDVTGGNEEQEVENMTTVINEDSVMEDQVVRSTHSQNVPIFPKKATALYLVLIIVCSSLIQVANATTPRSVFTMFSLNANGLVHTNKMAHINTAINARKPHAFILNESKTNSKIAKNLPGSDYEILEEAGVKMTNHHLYKWGVVLGVRKDVQLIQRLTDLDAALKGRVIAADIALQTTNGTAYPHRLFAVYAPWDPGTNDTKEFWPANLSRTQTRRVSTAERASGGGDARDKFLAFLEAVDGHDLWTGRPDRNRFYDWTSSSHDAEKNGGSIIDRIVTSKETLIDSEIFVTNGGTDFVPNTNHCAIVARIIHEPLTGGNTMFRDTPAVYTKIHEEFKRLFDESATREGLFDMPCVNSDESFISLYKAVGRVMLAASEVAYRRISRFKKRTEKVTNEKIQKAAADLHAIGGAIRLIRGDVDFTPSCDSEKALQKITQLYDGEEGHGSLISFANKIKRKAYSTLYAERAAEVKARAVKRDKSQIITALRGGSTKRLVTAANFVLMPLVVKAPHTDRLTSKPEEVKEVTRQYWSDLYNHDPPPNIPKPWLNTKSWPKPAQLHDLRALLRKGNARPAPGPDEWENSSITSSCG</sequence>
<reference evidence="3" key="1">
    <citation type="submission" date="2023-03" db="EMBL/GenBank/DDBJ databases">
        <title>Massive genome expansion in bonnet fungi (Mycena s.s.) driven by repeated elements and novel gene families across ecological guilds.</title>
        <authorList>
            <consortium name="Lawrence Berkeley National Laboratory"/>
            <person name="Harder C.B."/>
            <person name="Miyauchi S."/>
            <person name="Viragh M."/>
            <person name="Kuo A."/>
            <person name="Thoen E."/>
            <person name="Andreopoulos B."/>
            <person name="Lu D."/>
            <person name="Skrede I."/>
            <person name="Drula E."/>
            <person name="Henrissat B."/>
            <person name="Morin E."/>
            <person name="Kohler A."/>
            <person name="Barry K."/>
            <person name="LaButti K."/>
            <person name="Morin E."/>
            <person name="Salamov A."/>
            <person name="Lipzen A."/>
            <person name="Mereny Z."/>
            <person name="Hegedus B."/>
            <person name="Baldrian P."/>
            <person name="Stursova M."/>
            <person name="Weitz H."/>
            <person name="Taylor A."/>
            <person name="Grigoriev I.V."/>
            <person name="Nagy L.G."/>
            <person name="Martin F."/>
            <person name="Kauserud H."/>
        </authorList>
    </citation>
    <scope>NUCLEOTIDE SEQUENCE</scope>
    <source>
        <strain evidence="3">9144</strain>
    </source>
</reference>
<dbReference type="InterPro" id="IPR036691">
    <property type="entry name" value="Endo/exonu/phosph_ase_sf"/>
</dbReference>
<protein>
    <submittedName>
        <fullName evidence="3">Uncharacterized protein</fullName>
    </submittedName>
</protein>
<evidence type="ECO:0000256" key="2">
    <source>
        <dbReference type="SAM" id="MobiDB-lite"/>
    </source>
</evidence>
<feature type="region of interest" description="Disordered" evidence="2">
    <location>
        <begin position="1056"/>
        <end position="1078"/>
    </location>
</feature>
<proteinExistence type="predicted"/>
<dbReference type="Proteomes" id="UP001219525">
    <property type="component" value="Unassembled WGS sequence"/>
</dbReference>
<keyword evidence="4" id="KW-1185">Reference proteome</keyword>
<dbReference type="Gene3D" id="3.60.10.10">
    <property type="entry name" value="Endonuclease/exonuclease/phosphatase"/>
    <property type="match status" value="1"/>
</dbReference>
<dbReference type="AlphaFoldDB" id="A0AAD6YKI7"/>
<dbReference type="EMBL" id="JARJCW010000009">
    <property type="protein sequence ID" value="KAJ7220470.1"/>
    <property type="molecule type" value="Genomic_DNA"/>
</dbReference>
<evidence type="ECO:0000256" key="1">
    <source>
        <dbReference type="SAM" id="Coils"/>
    </source>
</evidence>
<evidence type="ECO:0000313" key="3">
    <source>
        <dbReference type="EMBL" id="KAJ7220470.1"/>
    </source>
</evidence>
<keyword evidence="1" id="KW-0175">Coiled coil</keyword>
<dbReference type="SUPFAM" id="SSF56219">
    <property type="entry name" value="DNase I-like"/>
    <property type="match status" value="1"/>
</dbReference>
<gene>
    <name evidence="3" type="ORF">GGX14DRAFT_388904</name>
</gene>